<proteinExistence type="predicted"/>
<dbReference type="PANTHER" id="PTHR46796">
    <property type="entry name" value="HTH-TYPE TRANSCRIPTIONAL ACTIVATOR RHAS-RELATED"/>
    <property type="match status" value="1"/>
</dbReference>
<evidence type="ECO:0000256" key="2">
    <source>
        <dbReference type="ARBA" id="ARBA00023125"/>
    </source>
</evidence>
<dbReference type="Gene3D" id="2.60.120.10">
    <property type="entry name" value="Jelly Rolls"/>
    <property type="match status" value="1"/>
</dbReference>
<evidence type="ECO:0000256" key="4">
    <source>
        <dbReference type="ARBA" id="ARBA00023163"/>
    </source>
</evidence>
<feature type="domain" description="HTH araC/xylS-type" evidence="5">
    <location>
        <begin position="191"/>
        <end position="292"/>
    </location>
</feature>
<keyword evidence="2" id="KW-0238">DNA-binding</keyword>
<dbReference type="PRINTS" id="PR00032">
    <property type="entry name" value="HTHARAC"/>
</dbReference>
<evidence type="ECO:0000313" key="7">
    <source>
        <dbReference type="Proteomes" id="UP000035352"/>
    </source>
</evidence>
<accession>A0A0G3BNF6</accession>
<dbReference type="SUPFAM" id="SSF46689">
    <property type="entry name" value="Homeodomain-like"/>
    <property type="match status" value="1"/>
</dbReference>
<sequence>MHVRQPSYRLPTPRPELELVEQPELSSAFMLSGAHRADVPQGWSYPRHDHPYFELCLLLEGEQQVRLTGNTLTQGPGDLLLLTPFEAHAASTDVASRFYCLHFDVDDIDLRRLLCLAGTRVWCAHEPAMQEVRPWLDRMAALQVGPADSALRWRLAMGAALTGLFAALAVACEARVEQAPALPQAALQTAASLAALIEREVDQGAQETPLEAAIRRLGYAPDYGNALFKQVYGMSAQHYRSSLKLRRAKLLLLNTQLSVAQVSEQLGYANGAHFSRQFKRWSGMSPQAFRRTQNVAA</sequence>
<gene>
    <name evidence="6" type="ORF">AAW51_1389</name>
</gene>
<evidence type="ECO:0000313" key="6">
    <source>
        <dbReference type="EMBL" id="AKJ28080.1"/>
    </source>
</evidence>
<dbReference type="PROSITE" id="PS00041">
    <property type="entry name" value="HTH_ARAC_FAMILY_1"/>
    <property type="match status" value="1"/>
</dbReference>
<keyword evidence="3" id="KW-0010">Activator</keyword>
<keyword evidence="7" id="KW-1185">Reference proteome</keyword>
<dbReference type="GO" id="GO:0043565">
    <property type="term" value="F:sequence-specific DNA binding"/>
    <property type="evidence" value="ECO:0007669"/>
    <property type="project" value="InterPro"/>
</dbReference>
<dbReference type="Pfam" id="PF12833">
    <property type="entry name" value="HTH_18"/>
    <property type="match status" value="1"/>
</dbReference>
<dbReference type="Proteomes" id="UP000035352">
    <property type="component" value="Chromosome"/>
</dbReference>
<dbReference type="InterPro" id="IPR018060">
    <property type="entry name" value="HTH_AraC"/>
</dbReference>
<dbReference type="AlphaFoldDB" id="A0A0G3BNF6"/>
<dbReference type="SMART" id="SM00342">
    <property type="entry name" value="HTH_ARAC"/>
    <property type="match status" value="1"/>
</dbReference>
<dbReference type="GO" id="GO:0003700">
    <property type="term" value="F:DNA-binding transcription factor activity"/>
    <property type="evidence" value="ECO:0007669"/>
    <property type="project" value="InterPro"/>
</dbReference>
<keyword evidence="1" id="KW-0805">Transcription regulation</keyword>
<dbReference type="RefSeq" id="WP_047194027.1">
    <property type="nucleotide sequence ID" value="NZ_CP011371.1"/>
</dbReference>
<evidence type="ECO:0000259" key="5">
    <source>
        <dbReference type="PROSITE" id="PS01124"/>
    </source>
</evidence>
<protein>
    <submittedName>
        <fullName evidence="6">Transcriptional regulator, AraC family</fullName>
    </submittedName>
</protein>
<dbReference type="InterPro" id="IPR037923">
    <property type="entry name" value="HTH-like"/>
</dbReference>
<name>A0A0G3BNF6_9BURK</name>
<evidence type="ECO:0000256" key="3">
    <source>
        <dbReference type="ARBA" id="ARBA00023159"/>
    </source>
</evidence>
<evidence type="ECO:0000256" key="1">
    <source>
        <dbReference type="ARBA" id="ARBA00023015"/>
    </source>
</evidence>
<dbReference type="InterPro" id="IPR050204">
    <property type="entry name" value="AraC_XylS_family_regulators"/>
</dbReference>
<dbReference type="InterPro" id="IPR020449">
    <property type="entry name" value="Tscrpt_reg_AraC-type_HTH"/>
</dbReference>
<organism evidence="6 7">
    <name type="scientific">Caldimonas brevitalea</name>
    <dbReference type="NCBI Taxonomy" id="413882"/>
    <lineage>
        <taxon>Bacteria</taxon>
        <taxon>Pseudomonadati</taxon>
        <taxon>Pseudomonadota</taxon>
        <taxon>Betaproteobacteria</taxon>
        <taxon>Burkholderiales</taxon>
        <taxon>Sphaerotilaceae</taxon>
        <taxon>Caldimonas</taxon>
    </lineage>
</organism>
<dbReference type="SUPFAM" id="SSF51215">
    <property type="entry name" value="Regulatory protein AraC"/>
    <property type="match status" value="1"/>
</dbReference>
<dbReference type="PATRIC" id="fig|413882.6.peg.1459"/>
<dbReference type="InterPro" id="IPR009057">
    <property type="entry name" value="Homeodomain-like_sf"/>
</dbReference>
<dbReference type="KEGG" id="pbh:AAW51_1389"/>
<dbReference type="InterPro" id="IPR018062">
    <property type="entry name" value="HTH_AraC-typ_CS"/>
</dbReference>
<dbReference type="PROSITE" id="PS01124">
    <property type="entry name" value="HTH_ARAC_FAMILY_2"/>
    <property type="match status" value="1"/>
</dbReference>
<dbReference type="Gene3D" id="1.10.10.60">
    <property type="entry name" value="Homeodomain-like"/>
    <property type="match status" value="2"/>
</dbReference>
<dbReference type="Pfam" id="PF02311">
    <property type="entry name" value="AraC_binding"/>
    <property type="match status" value="1"/>
</dbReference>
<dbReference type="EMBL" id="CP011371">
    <property type="protein sequence ID" value="AKJ28080.1"/>
    <property type="molecule type" value="Genomic_DNA"/>
</dbReference>
<keyword evidence="4" id="KW-0804">Transcription</keyword>
<dbReference type="InterPro" id="IPR014710">
    <property type="entry name" value="RmlC-like_jellyroll"/>
</dbReference>
<dbReference type="InterPro" id="IPR003313">
    <property type="entry name" value="AraC-bd"/>
</dbReference>
<dbReference type="OrthoDB" id="3631840at2"/>
<dbReference type="STRING" id="413882.AAW51_1389"/>
<reference evidence="6 7" key="1">
    <citation type="submission" date="2015-05" db="EMBL/GenBank/DDBJ databases">
        <authorList>
            <person name="Tang B."/>
            <person name="Yu Y."/>
        </authorList>
    </citation>
    <scope>NUCLEOTIDE SEQUENCE [LARGE SCALE GENOMIC DNA]</scope>
    <source>
        <strain evidence="6 7">DSM 7029</strain>
    </source>
</reference>